<dbReference type="AlphaFoldDB" id="A0A2U9C6Y5"/>
<evidence type="ECO:0000313" key="2">
    <source>
        <dbReference type="Proteomes" id="UP000246464"/>
    </source>
</evidence>
<name>A0A2U9C6Y5_SCOMX</name>
<dbReference type="Proteomes" id="UP000246464">
    <property type="component" value="Chromosome 12"/>
</dbReference>
<evidence type="ECO:0000313" key="1">
    <source>
        <dbReference type="EMBL" id="AWP11486.1"/>
    </source>
</evidence>
<gene>
    <name evidence="1" type="ORF">SMAX5B_007884</name>
</gene>
<reference evidence="1 2" key="1">
    <citation type="submission" date="2017-12" db="EMBL/GenBank/DDBJ databases">
        <title>Integrating genomic resources of turbot (Scophthalmus maximus) in depth evaluation of genetic and physical mapping variation across individuals.</title>
        <authorList>
            <person name="Martinez P."/>
        </authorList>
    </citation>
    <scope>NUCLEOTIDE SEQUENCE [LARGE SCALE GENOMIC DNA]</scope>
</reference>
<dbReference type="EMBL" id="CP026254">
    <property type="protein sequence ID" value="AWP11486.1"/>
    <property type="molecule type" value="Genomic_DNA"/>
</dbReference>
<organism evidence="1 2">
    <name type="scientific">Scophthalmus maximus</name>
    <name type="common">Turbot</name>
    <name type="synonym">Psetta maxima</name>
    <dbReference type="NCBI Taxonomy" id="52904"/>
    <lineage>
        <taxon>Eukaryota</taxon>
        <taxon>Metazoa</taxon>
        <taxon>Chordata</taxon>
        <taxon>Craniata</taxon>
        <taxon>Vertebrata</taxon>
        <taxon>Euteleostomi</taxon>
        <taxon>Actinopterygii</taxon>
        <taxon>Neopterygii</taxon>
        <taxon>Teleostei</taxon>
        <taxon>Neoteleostei</taxon>
        <taxon>Acanthomorphata</taxon>
        <taxon>Carangaria</taxon>
        <taxon>Pleuronectiformes</taxon>
        <taxon>Pleuronectoidei</taxon>
        <taxon>Scophthalmidae</taxon>
        <taxon>Scophthalmus</taxon>
    </lineage>
</organism>
<sequence>MHRRDLQSVCVIVSVDLHVVCDLSINIPPRKYDKCPNVSGSYTCRVTMTSDPPAVTQACVSPLGGGDDSGRPRRWDRKSNGEAAFIVDMAQGFYWRPTTLKQSS</sequence>
<keyword evidence="2" id="KW-1185">Reference proteome</keyword>
<protein>
    <submittedName>
        <fullName evidence="1">Uncharacterized protein</fullName>
    </submittedName>
</protein>
<accession>A0A2U9C6Y5</accession>
<proteinExistence type="predicted"/>